<proteinExistence type="evidence at transcript level"/>
<evidence type="ECO:0000313" key="1">
    <source>
        <dbReference type="EMBL" id="AED88248.1"/>
    </source>
</evidence>
<dbReference type="Pfam" id="PF05304">
    <property type="entry name" value="DUF728"/>
    <property type="match status" value="1"/>
</dbReference>
<name>F5BQS4_9VIRU</name>
<organism evidence="1">
    <name type="scientific">Pepper ringspot virus</name>
    <dbReference type="NCBI Taxonomy" id="31750"/>
    <lineage>
        <taxon>Viruses</taxon>
        <taxon>Riboviria</taxon>
        <taxon>Orthornavirae</taxon>
        <taxon>Kitrinoviricota</taxon>
        <taxon>Alsuviricetes</taxon>
        <taxon>Martellivirales</taxon>
        <taxon>Virgaviridae</taxon>
        <taxon>Tobravirus</taxon>
        <taxon>Tobravirus capsici</taxon>
    </lineage>
</organism>
<dbReference type="RefSeq" id="NP_620036.1">
    <property type="nucleotide sequence ID" value="NC_003669.1"/>
</dbReference>
<protein>
    <submittedName>
        <fullName evidence="1">12K protein</fullName>
    </submittedName>
</protein>
<accession>F5BQS4</accession>
<sequence length="108" mass="12687">MTKCALPECEENTQKNQMTCSMKHANKYNRYLASKFDVKRKCECKNCGWFPAISVQPDYVEVYFCCGMKHLQKCKTDNPLKEKRLNTPKRLFRDDVDFGLNLLFSEVC</sequence>
<dbReference type="KEGG" id="vg:991095"/>
<reference evidence="1" key="1">
    <citation type="journal article" date="2011" name="Plant Physiol.">
        <title>ARGONAUTE2 Mediates RNA-Silencing Antiviral Defenses against Potato virus X in Arabidopsis.</title>
        <authorList>
            <person name="Jaubert M."/>
            <person name="Bhattacharjee S."/>
            <person name="Mello A.F."/>
            <person name="Perry K.L."/>
            <person name="Moffett P."/>
        </authorList>
    </citation>
    <scope>NUCLEOTIDE SEQUENCE</scope>
    <source>
        <strain evidence="1">PVX 2.7</strain>
    </source>
</reference>
<dbReference type="GeneID" id="991095"/>
<dbReference type="InterPro" id="IPR007968">
    <property type="entry name" value="Tobacco_rattle_virus_16kDa"/>
</dbReference>
<dbReference type="EMBL" id="JF268315">
    <property type="protein sequence ID" value="AED88248.1"/>
    <property type="molecule type" value="mRNA"/>
</dbReference>